<feature type="region of interest" description="Disordered" evidence="1">
    <location>
        <begin position="133"/>
        <end position="158"/>
    </location>
</feature>
<sequence length="210" mass="21886">MALPLPFHSAYLPSSLPSPTATHRPPPTAHLRNVTPVQASALQPPACPRCPLSCLQHRSEPVAVPGYQPPAHAALPHWPGAASAAASHWHAPVTDTRLRGRHPLSAVFRSAALTATSAVQSVPLASQSACGSPRRPCAHHEHSSVAAPAPPCAPPGNSLSHCNTPRCAGHILHPPSLQRASSVTRGLHPRARQMQGARGASRPDASCHGH</sequence>
<evidence type="ECO:0000256" key="1">
    <source>
        <dbReference type="SAM" id="MobiDB-lite"/>
    </source>
</evidence>
<evidence type="ECO:0000313" key="2">
    <source>
        <dbReference type="EMBL" id="KAF2856173.1"/>
    </source>
</evidence>
<reference evidence="2" key="1">
    <citation type="submission" date="2020-01" db="EMBL/GenBank/DDBJ databases">
        <authorList>
            <consortium name="DOE Joint Genome Institute"/>
            <person name="Haridas S."/>
            <person name="Albert R."/>
            <person name="Binder M."/>
            <person name="Bloem J."/>
            <person name="Labutti K."/>
            <person name="Salamov A."/>
            <person name="Andreopoulos B."/>
            <person name="Baker S.E."/>
            <person name="Barry K."/>
            <person name="Bills G."/>
            <person name="Bluhm B.H."/>
            <person name="Cannon C."/>
            <person name="Castanera R."/>
            <person name="Culley D.E."/>
            <person name="Daum C."/>
            <person name="Ezra D."/>
            <person name="Gonzalez J.B."/>
            <person name="Henrissat B."/>
            <person name="Kuo A."/>
            <person name="Liang C."/>
            <person name="Lipzen A."/>
            <person name="Lutzoni F."/>
            <person name="Magnuson J."/>
            <person name="Mondo S."/>
            <person name="Nolan M."/>
            <person name="Ohm R."/>
            <person name="Pangilinan J."/>
            <person name="Park H.-J."/>
            <person name="Ramirez L."/>
            <person name="Alfaro M."/>
            <person name="Sun H."/>
            <person name="Tritt A."/>
            <person name="Yoshinaga Y."/>
            <person name="Zwiers L.-H."/>
            <person name="Turgeon B.G."/>
            <person name="Goodwin S.B."/>
            <person name="Spatafora J.W."/>
            <person name="Crous P.W."/>
            <person name="Grigoriev I.V."/>
        </authorList>
    </citation>
    <scope>NUCLEOTIDE SEQUENCE</scope>
    <source>
        <strain evidence="2">IPT5</strain>
    </source>
</reference>
<accession>A0A6A7BLB6</accession>
<protein>
    <submittedName>
        <fullName evidence="2">Uncharacterized protein</fullName>
    </submittedName>
</protein>
<dbReference type="Proteomes" id="UP000799423">
    <property type="component" value="Unassembled WGS sequence"/>
</dbReference>
<dbReference type="EMBL" id="MU006289">
    <property type="protein sequence ID" value="KAF2856173.1"/>
    <property type="molecule type" value="Genomic_DNA"/>
</dbReference>
<gene>
    <name evidence="2" type="ORF">T440DRAFT_474577</name>
</gene>
<organism evidence="2 3">
    <name type="scientific">Plenodomus tracheiphilus IPT5</name>
    <dbReference type="NCBI Taxonomy" id="1408161"/>
    <lineage>
        <taxon>Eukaryota</taxon>
        <taxon>Fungi</taxon>
        <taxon>Dikarya</taxon>
        <taxon>Ascomycota</taxon>
        <taxon>Pezizomycotina</taxon>
        <taxon>Dothideomycetes</taxon>
        <taxon>Pleosporomycetidae</taxon>
        <taxon>Pleosporales</taxon>
        <taxon>Pleosporineae</taxon>
        <taxon>Leptosphaeriaceae</taxon>
        <taxon>Plenodomus</taxon>
    </lineage>
</organism>
<keyword evidence="3" id="KW-1185">Reference proteome</keyword>
<name>A0A6A7BLB6_9PLEO</name>
<proteinExistence type="predicted"/>
<feature type="region of interest" description="Disordered" evidence="1">
    <location>
        <begin position="173"/>
        <end position="210"/>
    </location>
</feature>
<dbReference type="AlphaFoldDB" id="A0A6A7BLB6"/>
<evidence type="ECO:0000313" key="3">
    <source>
        <dbReference type="Proteomes" id="UP000799423"/>
    </source>
</evidence>